<feature type="domain" description="Exonuclease" evidence="1">
    <location>
        <begin position="37"/>
        <end position="211"/>
    </location>
</feature>
<dbReference type="InterPro" id="IPR012337">
    <property type="entry name" value="RNaseH-like_sf"/>
</dbReference>
<sequence length="230" mass="25498">MKLPGRGLLQGLRRHVGLASLADRGFAFLFDPGPAGEVVSLDCETTGLDIRRDQVISVAAVMVRGQRIITSERFEAVVRPDLMPREDSIKVHQLRASDVAAGRPMEEVLPGLLRFIGGRPLLGYYIDFDIAMLDRHVRAMLRVGLPNQRIELSGLYYERKYGDAPPGTVLDLRFAAMLRDLGIPDLGQHDAGRDAVMVAMMYLQLLDLARRRVRIPRTSSRIAETAPIGA</sequence>
<dbReference type="CDD" id="cd06127">
    <property type="entry name" value="DEDDh"/>
    <property type="match status" value="1"/>
</dbReference>
<evidence type="ECO:0000313" key="3">
    <source>
        <dbReference type="Proteomes" id="UP001589789"/>
    </source>
</evidence>
<keyword evidence="2" id="KW-0378">Hydrolase</keyword>
<dbReference type="Proteomes" id="UP001589789">
    <property type="component" value="Unassembled WGS sequence"/>
</dbReference>
<dbReference type="PANTHER" id="PTHR30231:SF7">
    <property type="entry name" value="BLR4117 PROTEIN"/>
    <property type="match status" value="1"/>
</dbReference>
<reference evidence="2 3" key="1">
    <citation type="submission" date="2024-09" db="EMBL/GenBank/DDBJ databases">
        <authorList>
            <person name="Sun Q."/>
            <person name="Mori K."/>
        </authorList>
    </citation>
    <scope>NUCLEOTIDE SEQUENCE [LARGE SCALE GENOMIC DNA]</scope>
    <source>
        <strain evidence="2 3">CCM 7468</strain>
    </source>
</reference>
<dbReference type="SMART" id="SM00479">
    <property type="entry name" value="EXOIII"/>
    <property type="match status" value="1"/>
</dbReference>
<accession>A0ABV6J0S2</accession>
<dbReference type="InterPro" id="IPR013520">
    <property type="entry name" value="Ribonucl_H"/>
</dbReference>
<proteinExistence type="predicted"/>
<dbReference type="Pfam" id="PF00929">
    <property type="entry name" value="RNase_T"/>
    <property type="match status" value="1"/>
</dbReference>
<dbReference type="RefSeq" id="WP_377054823.1">
    <property type="nucleotide sequence ID" value="NZ_JBHLVZ010000084.1"/>
</dbReference>
<dbReference type="PANTHER" id="PTHR30231">
    <property type="entry name" value="DNA POLYMERASE III SUBUNIT EPSILON"/>
    <property type="match status" value="1"/>
</dbReference>
<dbReference type="SUPFAM" id="SSF53098">
    <property type="entry name" value="Ribonuclease H-like"/>
    <property type="match status" value="1"/>
</dbReference>
<dbReference type="InterPro" id="IPR036397">
    <property type="entry name" value="RNaseH_sf"/>
</dbReference>
<evidence type="ECO:0000259" key="1">
    <source>
        <dbReference type="SMART" id="SM00479"/>
    </source>
</evidence>
<organism evidence="2 3">
    <name type="scientific">Muricoccus vinaceus</name>
    <dbReference type="NCBI Taxonomy" id="424704"/>
    <lineage>
        <taxon>Bacteria</taxon>
        <taxon>Pseudomonadati</taxon>
        <taxon>Pseudomonadota</taxon>
        <taxon>Alphaproteobacteria</taxon>
        <taxon>Acetobacterales</taxon>
        <taxon>Roseomonadaceae</taxon>
        <taxon>Muricoccus</taxon>
    </lineage>
</organism>
<name>A0ABV6J0S2_9PROT</name>
<keyword evidence="2" id="KW-0269">Exonuclease</keyword>
<gene>
    <name evidence="2" type="ORF">ACFFIC_23185</name>
</gene>
<protein>
    <submittedName>
        <fullName evidence="2">3'-5' exonuclease</fullName>
    </submittedName>
</protein>
<keyword evidence="3" id="KW-1185">Reference proteome</keyword>
<evidence type="ECO:0000313" key="2">
    <source>
        <dbReference type="EMBL" id="MFC0388423.1"/>
    </source>
</evidence>
<comment type="caution">
    <text evidence="2">The sequence shown here is derived from an EMBL/GenBank/DDBJ whole genome shotgun (WGS) entry which is preliminary data.</text>
</comment>
<dbReference type="EMBL" id="JBHLVZ010000084">
    <property type="protein sequence ID" value="MFC0388423.1"/>
    <property type="molecule type" value="Genomic_DNA"/>
</dbReference>
<keyword evidence="2" id="KW-0540">Nuclease</keyword>
<dbReference type="NCBIfam" id="NF006601">
    <property type="entry name" value="PRK09145.1"/>
    <property type="match status" value="1"/>
</dbReference>
<dbReference type="Gene3D" id="3.30.420.10">
    <property type="entry name" value="Ribonuclease H-like superfamily/Ribonuclease H"/>
    <property type="match status" value="1"/>
</dbReference>
<dbReference type="GO" id="GO:0004527">
    <property type="term" value="F:exonuclease activity"/>
    <property type="evidence" value="ECO:0007669"/>
    <property type="project" value="UniProtKB-KW"/>
</dbReference>